<dbReference type="PANTHER" id="PTHR33481:SF1">
    <property type="entry name" value="ENDONUCLEASE_EXONUCLEASE_PHOSPHATASE DOMAIN-CONTAINING PROTEIN-RELATED"/>
    <property type="match status" value="1"/>
</dbReference>
<comment type="caution">
    <text evidence="3">The sequence shown here is derived from an EMBL/GenBank/DDBJ whole genome shotgun (WGS) entry which is preliminary data.</text>
</comment>
<dbReference type="CDD" id="cd01650">
    <property type="entry name" value="RT_nLTR_like"/>
    <property type="match status" value="1"/>
</dbReference>
<evidence type="ECO:0000313" key="3">
    <source>
        <dbReference type="EMBL" id="CAA7270848.1"/>
    </source>
</evidence>
<dbReference type="EMBL" id="CACVBS010000098">
    <property type="protein sequence ID" value="CAA7270848.1"/>
    <property type="molecule type" value="Genomic_DNA"/>
</dbReference>
<organism evidence="3 4">
    <name type="scientific">Cyclocybe aegerita</name>
    <name type="common">Black poplar mushroom</name>
    <name type="synonym">Agrocybe aegerita</name>
    <dbReference type="NCBI Taxonomy" id="1973307"/>
    <lineage>
        <taxon>Eukaryota</taxon>
        <taxon>Fungi</taxon>
        <taxon>Dikarya</taxon>
        <taxon>Basidiomycota</taxon>
        <taxon>Agaricomycotina</taxon>
        <taxon>Agaricomycetes</taxon>
        <taxon>Agaricomycetidae</taxon>
        <taxon>Agaricales</taxon>
        <taxon>Agaricineae</taxon>
        <taxon>Bolbitiaceae</taxon>
        <taxon>Cyclocybe</taxon>
    </lineage>
</organism>
<dbReference type="OrthoDB" id="412006at2759"/>
<dbReference type="InterPro" id="IPR012337">
    <property type="entry name" value="RNaseH-like_sf"/>
</dbReference>
<accession>A0A8S0WCM3</accession>
<feature type="region of interest" description="Disordered" evidence="1">
    <location>
        <begin position="577"/>
        <end position="600"/>
    </location>
</feature>
<dbReference type="InterPro" id="IPR036691">
    <property type="entry name" value="Endo/exonu/phosph_ase_sf"/>
</dbReference>
<dbReference type="PANTHER" id="PTHR33481">
    <property type="entry name" value="REVERSE TRANSCRIPTASE"/>
    <property type="match status" value="1"/>
</dbReference>
<dbReference type="InterPro" id="IPR005135">
    <property type="entry name" value="Endo/exonuclease/phosphatase"/>
</dbReference>
<proteinExistence type="predicted"/>
<reference evidence="3 4" key="1">
    <citation type="submission" date="2020-01" db="EMBL/GenBank/DDBJ databases">
        <authorList>
            <person name="Gupta K D."/>
        </authorList>
    </citation>
    <scope>NUCLEOTIDE SEQUENCE [LARGE SCALE GENOMIC DNA]</scope>
</reference>
<feature type="domain" description="Reverse transcriptase" evidence="2">
    <location>
        <begin position="1010"/>
        <end position="1292"/>
    </location>
</feature>
<gene>
    <name evidence="3" type="ORF">AAE3_LOCUS13083</name>
</gene>
<dbReference type="InterPro" id="IPR036397">
    <property type="entry name" value="RNaseH_sf"/>
</dbReference>
<dbReference type="InterPro" id="IPR000477">
    <property type="entry name" value="RT_dom"/>
</dbReference>
<feature type="region of interest" description="Disordered" evidence="1">
    <location>
        <begin position="1"/>
        <end position="116"/>
    </location>
</feature>
<name>A0A8S0WCM3_CYCAE</name>
<dbReference type="SUPFAM" id="SSF56219">
    <property type="entry name" value="DNase I-like"/>
    <property type="match status" value="1"/>
</dbReference>
<dbReference type="Proteomes" id="UP000467700">
    <property type="component" value="Unassembled WGS sequence"/>
</dbReference>
<dbReference type="GO" id="GO:0003824">
    <property type="term" value="F:catalytic activity"/>
    <property type="evidence" value="ECO:0007669"/>
    <property type="project" value="InterPro"/>
</dbReference>
<feature type="compositionally biased region" description="Polar residues" evidence="1">
    <location>
        <begin position="53"/>
        <end position="63"/>
    </location>
</feature>
<sequence length="1798" mass="198436">MSNLPPRGRGARPPGAVPRSRRGGDSGSAPPAIPPSVAGSSSFGGDASPISPDPTSTRATYSTVVPARSRHTSPHRRSHSTTGSAHSSTDESDSGTAQPQEMEVEGTQGGEEVSRDPSVDLLLGQYALKFRDTVEDLPGDLEVLTTSIAKATDWVLRAAHHNPLTIDGGDAFVAQMTSFVNAVMATDFSRIRGPGELDNFSLASLLEAETSSKDEPTIHPAPVFRPPPRAARGPLDEGVAGVGAPPDVLMQALDDLGRPASPPRIPASKKRKGVDRPVPPPPQKKSKVAYSRPGPPPPINRATKPKPRPTTWAGIAKQAAPMPPPPPGLGPQRRGPSPPPSFPMGPMKTSPHRSVPSFTSEGPTRKQVLVSFGGTPPDLTKFFTESAVRAANGYLRDGRSMLKVTSIVRAYDGLSLVTPAVASPSDLDVLHNFIRESLPTGTPVEDTQEALEKALHTSVHAEVFAYLSTKPRIDRNSAHSTSCTVYCNIWDSQQGTHAKKALGQPIFLAGRSCAIRPLHVTPGSRYASAAGSGATPPSPARRNNSLAPSARAHTSRRSTVNMWDVARATRKRSLLCRPPLTTSPAPTRAAASIATRTTPPTRLRVSSGPIATTVSGSWPSIVRLMLGNLQDLSSGLRIYCQNVRHTYAHVDTLLEICINRFDILFFQETPWNFIRHAPSTTSMEGDEVIGAPKHPDWLQMVRIKEGEIPRVIAYVSTRLSRYRPAMRRDILVLSLFSGAIEHLATRVHSLPPFIYMAGDFNCVSTTWDDYEHGESSTAISLRDTASQIGLEWARPTNHGPTRISPNPNQRSNVLDLVFLAPSEILISMPRLEHDLQGPSDHVPICTDLDIGPEPPGSGRRLSRSLADYNKFKKACKDTKRNFFDECIAEIATSRKRPWDLMEWVKQRKPPPCEAIRNGDQPCHDMDDLWDALHGTYNSASGREYNASVLDELPDEPVREWADFSEHELLSALKGCSNSSAPGPDHVTWVHLKELLKDKHVLALFIVLANACLRVGHWPRIFKESLSVIVPKPNKPSYSVPKAFRPIVLLITFGKLIEKMIANRIQFDAVKHDIFHPNQLGGIRQRSTEDAGLILTHLVRAGWVKGLQTSALAFDIAQFFPSINHEMFMAVLRKQGFSPVLVEFFASYLVGRSTVYCWNTFQSDSRSADVGVGQGSALSPVISGLFIAPVMKLFYIKAAPLNMTLLSFVDDGTILAQSKQLDDNNVGLRKAYKIIYLLFVAFALVLEHDKTELFHFSRRRDAYNPSLDLGYAPHTGATPLKPKTYWRYLGFYFDRGLTFHEHVRYYATKAFTTVQAMRMLGNSTRGLSPKQRRLLYRSCVVPIATYGYRLWYFDGARNKGAMNQLKRMQRKAALWITGAFRTSPTGGLEALAGLIPVHLMLKKLATCAVYRVATLLDTHPLCSMMGEGLLKRAAPHARSAALMTPAMRGKVKSTVMEVDEHVHTLTESFEPFAPEARPGDRLLDRYADRLRFDERDPTQDRRPYLDELIARARADPLTVLAATDGSVPQSNQYQAASAAIIYKGHRELERTRYVSGRVTAPDAELNAISCAVRLAVKQANCQHIMVFTDSMGSAHRAVDPGVHSGQAFSLSVCRVLKEWFEADDLRRVTFVYVPSALRWDIHGEAHKYVTELKVRVGRRKTDNSIDALRSRAAHSVLDSWSSTFQDPTYRGSEFLELQQPDGRPLQPSYLNGGPWLSTFGHSITEFTRVCRCITGHAPIGAYYRRFKINEPHGCTCGAALQSRQHILFRCRDRYSVHYPRFLGDIASFMKYNPTAFGFN</sequence>
<dbReference type="Pfam" id="PF14529">
    <property type="entry name" value="Exo_endo_phos_2"/>
    <property type="match status" value="1"/>
</dbReference>
<feature type="compositionally biased region" description="Basic residues" evidence="1">
    <location>
        <begin position="68"/>
        <end position="79"/>
    </location>
</feature>
<evidence type="ECO:0000256" key="1">
    <source>
        <dbReference type="SAM" id="MobiDB-lite"/>
    </source>
</evidence>
<evidence type="ECO:0000259" key="2">
    <source>
        <dbReference type="PROSITE" id="PS50878"/>
    </source>
</evidence>
<dbReference type="Gene3D" id="3.30.420.10">
    <property type="entry name" value="Ribonuclease H-like superfamily/Ribonuclease H"/>
    <property type="match status" value="1"/>
</dbReference>
<evidence type="ECO:0000313" key="4">
    <source>
        <dbReference type="Proteomes" id="UP000467700"/>
    </source>
</evidence>
<protein>
    <recommendedName>
        <fullName evidence="2">Reverse transcriptase domain-containing protein</fullName>
    </recommendedName>
</protein>
<dbReference type="SUPFAM" id="SSF53098">
    <property type="entry name" value="Ribonuclease H-like"/>
    <property type="match status" value="1"/>
</dbReference>
<feature type="region of interest" description="Disordered" evidence="1">
    <location>
        <begin position="210"/>
        <end position="363"/>
    </location>
</feature>
<dbReference type="Gene3D" id="3.60.10.10">
    <property type="entry name" value="Endonuclease/exonuclease/phosphatase"/>
    <property type="match status" value="1"/>
</dbReference>
<keyword evidence="4" id="KW-1185">Reference proteome</keyword>
<dbReference type="GO" id="GO:0003676">
    <property type="term" value="F:nucleic acid binding"/>
    <property type="evidence" value="ECO:0007669"/>
    <property type="project" value="InterPro"/>
</dbReference>
<dbReference type="PROSITE" id="PS50878">
    <property type="entry name" value="RT_POL"/>
    <property type="match status" value="1"/>
</dbReference>
<dbReference type="Pfam" id="PF00078">
    <property type="entry name" value="RVT_1"/>
    <property type="match status" value="1"/>
</dbReference>
<feature type="region of interest" description="Disordered" evidence="1">
    <location>
        <begin position="525"/>
        <end position="558"/>
    </location>
</feature>
<feature type="compositionally biased region" description="Low complexity" evidence="1">
    <location>
        <begin position="1"/>
        <end position="18"/>
    </location>
</feature>